<dbReference type="Gene3D" id="3.80.10.10">
    <property type="entry name" value="Ribonuclease Inhibitor"/>
    <property type="match status" value="1"/>
</dbReference>
<organism evidence="2">
    <name type="scientific">Eutreptiella gymnastica</name>
    <dbReference type="NCBI Taxonomy" id="73025"/>
    <lineage>
        <taxon>Eukaryota</taxon>
        <taxon>Discoba</taxon>
        <taxon>Euglenozoa</taxon>
        <taxon>Euglenida</taxon>
        <taxon>Spirocuta</taxon>
        <taxon>Euglenophyceae</taxon>
        <taxon>Eutreptiales</taxon>
        <taxon>Eutreptiaceae</taxon>
        <taxon>Eutreptiella</taxon>
    </lineage>
</organism>
<reference evidence="2" key="1">
    <citation type="submission" date="2021-01" db="EMBL/GenBank/DDBJ databases">
        <authorList>
            <person name="Corre E."/>
            <person name="Pelletier E."/>
            <person name="Niang G."/>
            <person name="Scheremetjew M."/>
            <person name="Finn R."/>
            <person name="Kale V."/>
            <person name="Holt S."/>
            <person name="Cochrane G."/>
            <person name="Meng A."/>
            <person name="Brown T."/>
            <person name="Cohen L."/>
        </authorList>
    </citation>
    <scope>NUCLEOTIDE SEQUENCE</scope>
    <source>
        <strain evidence="2">NIES-381</strain>
    </source>
</reference>
<dbReference type="InterPro" id="IPR032675">
    <property type="entry name" value="LRR_dom_sf"/>
</dbReference>
<evidence type="ECO:0000256" key="1">
    <source>
        <dbReference type="ARBA" id="ARBA00022737"/>
    </source>
</evidence>
<accession>A0A7S1IWF5</accession>
<dbReference type="PANTHER" id="PTHR24111:SF0">
    <property type="entry name" value="LEUCINE-RICH REPEAT-CONTAINING PROTEIN"/>
    <property type="match status" value="1"/>
</dbReference>
<keyword evidence="1" id="KW-0677">Repeat</keyword>
<evidence type="ECO:0000313" key="2">
    <source>
        <dbReference type="EMBL" id="CAD9024856.1"/>
    </source>
</evidence>
<name>A0A7S1IWF5_9EUGL</name>
<proteinExistence type="predicted"/>
<protein>
    <submittedName>
        <fullName evidence="2">Uncharacterized protein</fullName>
    </submittedName>
</protein>
<dbReference type="InterPro" id="IPR052201">
    <property type="entry name" value="LRR-containing_regulator"/>
</dbReference>
<dbReference type="InterPro" id="IPR001611">
    <property type="entry name" value="Leu-rich_rpt"/>
</dbReference>
<dbReference type="AlphaFoldDB" id="A0A7S1IWF5"/>
<sequence length="178" mass="18536">MAVSEARAVINASPFAQVRDGASEVVMKLLSNDGTVGPVLNLSEQLLTDVSVHPILTALERNTIVRELNLNQNELGDAGAKGLANLLRVNKILTSVSLTGNRVGLAGARALQSAAEGNTTLLHLGLGVQKAHGGFVLGLETIQSTITVQLAMNRVNMMKSRPPLTLVAADAVMQAAAP</sequence>
<dbReference type="SUPFAM" id="SSF52047">
    <property type="entry name" value="RNI-like"/>
    <property type="match status" value="1"/>
</dbReference>
<dbReference type="Pfam" id="PF13516">
    <property type="entry name" value="LRR_6"/>
    <property type="match status" value="2"/>
</dbReference>
<dbReference type="PANTHER" id="PTHR24111">
    <property type="entry name" value="LEUCINE-RICH REPEAT-CONTAINING PROTEIN 34"/>
    <property type="match status" value="1"/>
</dbReference>
<dbReference type="EMBL" id="HBGA01096473">
    <property type="protein sequence ID" value="CAD9024856.1"/>
    <property type="molecule type" value="Transcribed_RNA"/>
</dbReference>
<gene>
    <name evidence="2" type="ORF">EGYM00392_LOCUS35982</name>
</gene>
<dbReference type="SMART" id="SM00368">
    <property type="entry name" value="LRR_RI"/>
    <property type="match status" value="2"/>
</dbReference>